<dbReference type="GO" id="GO:0003677">
    <property type="term" value="F:DNA binding"/>
    <property type="evidence" value="ECO:0007669"/>
    <property type="project" value="UniProtKB-KW"/>
</dbReference>
<keyword evidence="5" id="KW-1185">Reference proteome</keyword>
<dbReference type="STRING" id="41431.PCC8801_1528"/>
<dbReference type="RefSeq" id="WP_012594855.1">
    <property type="nucleotide sequence ID" value="NC_011726.1"/>
</dbReference>
<dbReference type="InterPro" id="IPR010095">
    <property type="entry name" value="Cas12f1-like_TNB"/>
</dbReference>
<dbReference type="EMBL" id="CP001287">
    <property type="protein sequence ID" value="ACK67850.1"/>
    <property type="molecule type" value="Genomic_DNA"/>
</dbReference>
<proteinExistence type="predicted"/>
<dbReference type="Proteomes" id="UP000008204">
    <property type="component" value="Chromosome"/>
</dbReference>
<dbReference type="NCBIfam" id="TIGR01766">
    <property type="entry name" value="IS200/IS605 family accessory protein TnpB-like domain"/>
    <property type="match status" value="1"/>
</dbReference>
<reference evidence="3" key="1">
    <citation type="submission" date="2008-12" db="EMBL/GenBank/DDBJ databases">
        <title>Complete sequence of chromosome of Cyanothece sp. PCC 8801.</title>
        <authorList>
            <consortium name="US DOE Joint Genome Institute"/>
            <person name="Lucas S."/>
            <person name="Copeland A."/>
            <person name="Lapidus A."/>
            <person name="Glavina del Rio T."/>
            <person name="Dalin E."/>
            <person name="Tice H."/>
            <person name="Bruce D."/>
            <person name="Goodwin L."/>
            <person name="Pitluck S."/>
            <person name="Chertkov O."/>
            <person name="Brettin T."/>
            <person name="Detter J.C."/>
            <person name="Han C."/>
            <person name="Larimer F."/>
            <person name="Land M."/>
            <person name="Hauser L."/>
            <person name="Kyrpides N."/>
            <person name="Mikhailova N."/>
            <person name="Liberton M."/>
            <person name="Stoeckel J."/>
            <person name="Banerjee A."/>
            <person name="Singh A."/>
            <person name="Page L."/>
            <person name="Sato H."/>
            <person name="Zhao L."/>
            <person name="Sherman L."/>
            <person name="Pakrasi H."/>
            <person name="Richardson P."/>
        </authorList>
    </citation>
    <scope>NUCLEOTIDE SEQUENCE</scope>
    <source>
        <strain evidence="3">PCC 8801</strain>
    </source>
</reference>
<dbReference type="Pfam" id="PF07282">
    <property type="entry name" value="Cas12f1-like_TNB"/>
    <property type="match status" value="1"/>
</dbReference>
<gene>
    <name evidence="3" type="ordered locus">PCC8801_1528</name>
    <name evidence="4" type="ordered locus">PCC8801_3901</name>
</gene>
<organism evidence="3 5">
    <name type="scientific">Rippkaea orientalis (strain PCC 8801 / RF-1)</name>
    <name type="common">Cyanothece sp. (strain PCC 8801)</name>
    <dbReference type="NCBI Taxonomy" id="41431"/>
    <lineage>
        <taxon>Bacteria</taxon>
        <taxon>Bacillati</taxon>
        <taxon>Cyanobacteriota</taxon>
        <taxon>Cyanophyceae</taxon>
        <taxon>Oscillatoriophycideae</taxon>
        <taxon>Chroococcales</taxon>
        <taxon>Aphanothecaceae</taxon>
        <taxon>Rippkaea</taxon>
        <taxon>Rippkaea orientalis</taxon>
    </lineage>
</organism>
<dbReference type="HOGENOM" id="CLU_032903_3_1_3"/>
<reference evidence="5" key="2">
    <citation type="journal article" date="2011" name="MBio">
        <title>Novel metabolic attributes of the genus Cyanothece, comprising a group of unicellular nitrogen-fixing Cyanobacteria.</title>
        <authorList>
            <person name="Bandyopadhyay A."/>
            <person name="Elvitigala T."/>
            <person name="Welsh E."/>
            <person name="Stockel J."/>
            <person name="Liberton M."/>
            <person name="Min H."/>
            <person name="Sherman L.A."/>
            <person name="Pakrasi H.B."/>
        </authorList>
    </citation>
    <scope>NUCLEOTIDE SEQUENCE [LARGE SCALE GENOMIC DNA]</scope>
    <source>
        <strain evidence="5">PCC 8801</strain>
    </source>
</reference>
<name>B7JUN8_RIPO1</name>
<dbReference type="AlphaFoldDB" id="B7JUN8"/>
<evidence type="ECO:0000259" key="2">
    <source>
        <dbReference type="Pfam" id="PF07282"/>
    </source>
</evidence>
<dbReference type="OrthoDB" id="504019at2"/>
<protein>
    <submittedName>
        <fullName evidence="3">Transposase, IS605 OrfB family</fullName>
    </submittedName>
</protein>
<evidence type="ECO:0000256" key="1">
    <source>
        <dbReference type="ARBA" id="ARBA00023125"/>
    </source>
</evidence>
<dbReference type="KEGG" id="cyp:PCC8801_3901"/>
<accession>B7JUN8</accession>
<evidence type="ECO:0000313" key="5">
    <source>
        <dbReference type="Proteomes" id="UP000008204"/>
    </source>
</evidence>
<dbReference type="KEGG" id="cyp:PCC8801_1528"/>
<evidence type="ECO:0000313" key="3">
    <source>
        <dbReference type="EMBL" id="ACK65582.1"/>
    </source>
</evidence>
<evidence type="ECO:0000313" key="4">
    <source>
        <dbReference type="EMBL" id="ACK67850.1"/>
    </source>
</evidence>
<dbReference type="EMBL" id="CP001287">
    <property type="protein sequence ID" value="ACK65582.1"/>
    <property type="molecule type" value="Genomic_DNA"/>
</dbReference>
<keyword evidence="1" id="KW-0238">DNA-binding</keyword>
<feature type="domain" description="Cas12f1-like TNB" evidence="2">
    <location>
        <begin position="282"/>
        <end position="344"/>
    </location>
</feature>
<dbReference type="eggNOG" id="COG0675">
    <property type="taxonomic scope" value="Bacteria"/>
</dbReference>
<dbReference type="NCBIfam" id="NF040570">
    <property type="entry name" value="guided_TnpB"/>
    <property type="match status" value="1"/>
</dbReference>
<sequence>MGKVTRTIKLKFVKLNRCKAQLFEEMTVENTRIANELLSLPLQERRKMTTAKIVSELKSALVNQTIRHTTSPTGRKTKQYKVLPVEVNNQNWKLTKKGDTYSISFPTTRGEKRVPVSVASSHWQSVLDGLLEGTIKGGSFKLIKHRNKWYVYLSVIEDVPEITTETKIGCDRGQKNLAVVASKKACGKFFSGREVMHRRRYFQKRRKQLQQAKKFRALKKWDKKERRWMDSINHTISRRIVRFAEYQNADVVIEDLEGCRKTMKQSKKSRSDSGQSRYSWSFYSLEQKLEYKLALKGLKMIKRPAPYTSKSCCTCGVIGNRKKHHFNCPNGHYHNADLNASRNLAQWDGFSCDLSLKQGVFVMDSSDLNHGLLGTAPNFMNTQKERIEYIQLSLFDPTLFGG</sequence>